<dbReference type="InterPro" id="IPR052898">
    <property type="entry name" value="ACAD10-like"/>
</dbReference>
<proteinExistence type="predicted"/>
<dbReference type="SUPFAM" id="SSF56784">
    <property type="entry name" value="HAD-like"/>
    <property type="match status" value="1"/>
</dbReference>
<dbReference type="InterPro" id="IPR023214">
    <property type="entry name" value="HAD_sf"/>
</dbReference>
<dbReference type="AlphaFoldDB" id="A0A1H0LPR3"/>
<dbReference type="Pfam" id="PF00702">
    <property type="entry name" value="Hydrolase"/>
    <property type="match status" value="1"/>
</dbReference>
<name>A0A1H0LPR3_9ACTN</name>
<dbReference type="InterPro" id="IPR006439">
    <property type="entry name" value="HAD-SF_hydro_IA"/>
</dbReference>
<dbReference type="Gene3D" id="3.40.50.1000">
    <property type="entry name" value="HAD superfamily/HAD-like"/>
    <property type="match status" value="1"/>
</dbReference>
<dbReference type="SFLD" id="SFLDG01129">
    <property type="entry name" value="C1.5:_HAD__Beta-PGM__Phosphata"/>
    <property type="match status" value="1"/>
</dbReference>
<dbReference type="RefSeq" id="WP_322987191.1">
    <property type="nucleotide sequence ID" value="NZ_FNIE01000011.1"/>
</dbReference>
<gene>
    <name evidence="1" type="ORF">SAMN05216259_111291</name>
</gene>
<sequence length="209" mass="22750">MAYRGLILDFGGVLTVDMRLNGRAFERSEGLAPGAYGHALTVHPDGVAVYDALEVGRATQEEWNAVVGRILGVDPTDLMRRALANLHVEPRMVEAARRARAAGVKVAMLSNSFGLTPFNPYAELGLWEGEWDAIVLSERLGVRKPDPGIYLHTLELLQLPAEDCVFVDDRAVNLPPAAALGIRTVHHTDAAVTVSRLDALLGNLTRRDH</sequence>
<dbReference type="SFLD" id="SFLDS00003">
    <property type="entry name" value="Haloacid_Dehalogenase"/>
    <property type="match status" value="1"/>
</dbReference>
<dbReference type="PANTHER" id="PTHR47829">
    <property type="entry name" value="HYDROLASE, PUTATIVE (AFU_ORTHOLOGUE AFUA_1G12880)-RELATED"/>
    <property type="match status" value="1"/>
</dbReference>
<dbReference type="InterPro" id="IPR023198">
    <property type="entry name" value="PGP-like_dom2"/>
</dbReference>
<dbReference type="EMBL" id="FNIE01000011">
    <property type="protein sequence ID" value="SDO70202.1"/>
    <property type="molecule type" value="Genomic_DNA"/>
</dbReference>
<dbReference type="InterPro" id="IPR036412">
    <property type="entry name" value="HAD-like_sf"/>
</dbReference>
<dbReference type="CDD" id="cd02603">
    <property type="entry name" value="HAD_sEH-N_like"/>
    <property type="match status" value="1"/>
</dbReference>
<dbReference type="PANTHER" id="PTHR47829:SF1">
    <property type="entry name" value="HAD FAMILY PHOSPHATASE"/>
    <property type="match status" value="1"/>
</dbReference>
<dbReference type="PRINTS" id="PR00413">
    <property type="entry name" value="HADHALOGNASE"/>
</dbReference>
<dbReference type="Proteomes" id="UP000199341">
    <property type="component" value="Unassembled WGS sequence"/>
</dbReference>
<reference evidence="1 2" key="1">
    <citation type="submission" date="2016-10" db="EMBL/GenBank/DDBJ databases">
        <authorList>
            <person name="de Groot N.N."/>
        </authorList>
    </citation>
    <scope>NUCLEOTIDE SEQUENCE [LARGE SCALE GENOMIC DNA]</scope>
    <source>
        <strain evidence="1 2">CGMCC 4.2022</strain>
    </source>
</reference>
<accession>A0A1H0LPR3</accession>
<evidence type="ECO:0000313" key="2">
    <source>
        <dbReference type="Proteomes" id="UP000199341"/>
    </source>
</evidence>
<organism evidence="1 2">
    <name type="scientific">Actinacidiphila guanduensis</name>
    <dbReference type="NCBI Taxonomy" id="310781"/>
    <lineage>
        <taxon>Bacteria</taxon>
        <taxon>Bacillati</taxon>
        <taxon>Actinomycetota</taxon>
        <taxon>Actinomycetes</taxon>
        <taxon>Kitasatosporales</taxon>
        <taxon>Streptomycetaceae</taxon>
        <taxon>Actinacidiphila</taxon>
    </lineage>
</organism>
<dbReference type="GO" id="GO:0016787">
    <property type="term" value="F:hydrolase activity"/>
    <property type="evidence" value="ECO:0007669"/>
    <property type="project" value="UniProtKB-KW"/>
</dbReference>
<evidence type="ECO:0000313" key="1">
    <source>
        <dbReference type="EMBL" id="SDO70202.1"/>
    </source>
</evidence>
<dbReference type="NCBIfam" id="TIGR01509">
    <property type="entry name" value="HAD-SF-IA-v3"/>
    <property type="match status" value="1"/>
</dbReference>
<protein>
    <submittedName>
        <fullName evidence="1">Putative hydrolase of the HAD superfamily</fullName>
    </submittedName>
</protein>
<dbReference type="STRING" id="310781.SAMN05216259_111291"/>
<keyword evidence="2" id="KW-1185">Reference proteome</keyword>
<keyword evidence="1" id="KW-0378">Hydrolase</keyword>
<dbReference type="Gene3D" id="1.10.150.240">
    <property type="entry name" value="Putative phosphatase, domain 2"/>
    <property type="match status" value="1"/>
</dbReference>